<feature type="compositionally biased region" description="Polar residues" evidence="1">
    <location>
        <begin position="75"/>
        <end position="84"/>
    </location>
</feature>
<evidence type="ECO:0000313" key="3">
    <source>
        <dbReference type="Proteomes" id="UP000007304"/>
    </source>
</evidence>
<feature type="compositionally biased region" description="Basic and acidic residues" evidence="1">
    <location>
        <begin position="129"/>
        <end position="143"/>
    </location>
</feature>
<dbReference type="EMBL" id="JH226135">
    <property type="protein sequence ID" value="EHY59057.1"/>
    <property type="molecule type" value="Genomic_DNA"/>
</dbReference>
<feature type="compositionally biased region" description="Acidic residues" evidence="1">
    <location>
        <begin position="94"/>
        <end position="103"/>
    </location>
</feature>
<organism evidence="2 3">
    <name type="scientific">Exophiala dermatitidis (strain ATCC 34100 / CBS 525.76 / NIH/UT8656)</name>
    <name type="common">Black yeast</name>
    <name type="synonym">Wangiella dermatitidis</name>
    <dbReference type="NCBI Taxonomy" id="858893"/>
    <lineage>
        <taxon>Eukaryota</taxon>
        <taxon>Fungi</taxon>
        <taxon>Dikarya</taxon>
        <taxon>Ascomycota</taxon>
        <taxon>Pezizomycotina</taxon>
        <taxon>Eurotiomycetes</taxon>
        <taxon>Chaetothyriomycetidae</taxon>
        <taxon>Chaetothyriales</taxon>
        <taxon>Herpotrichiellaceae</taxon>
        <taxon>Exophiala</taxon>
    </lineage>
</organism>
<evidence type="ECO:0000313" key="2">
    <source>
        <dbReference type="EMBL" id="EHY59057.1"/>
    </source>
</evidence>
<accession>H6C5R1</accession>
<sequence>MGLHYCLEGLRSSYLRLATLRKVAATRGDMELESIITELSIRASNVVFPMVCLLDTIYRGRPVGHGFMVHHQTKSESQPQSQHYPYNHDHDSDVDTDSDSYDYDTDHDSDSYDYDTNRHDSDSNSDSNHQAHDDTDTDSRSTDTETDTPSTDTDTDSDSDTITTTLSPTTITRRTNPDPLLLAYFTTHLLPPSGLLAHLPTATTTPTQLFHTYRAIGSTTLDNFEIRVHRAVVALEMEIRELEDIVCG</sequence>
<keyword evidence="3" id="KW-1185">Reference proteome</keyword>
<dbReference type="GeneID" id="20311695"/>
<feature type="region of interest" description="Disordered" evidence="1">
    <location>
        <begin position="71"/>
        <end position="173"/>
    </location>
</feature>
<gene>
    <name evidence="2" type="ORF">HMPREF1120_07056</name>
</gene>
<dbReference type="AlphaFoldDB" id="H6C5R1"/>
<dbReference type="Proteomes" id="UP000007304">
    <property type="component" value="Unassembled WGS sequence"/>
</dbReference>
<proteinExistence type="predicted"/>
<dbReference type="VEuPathDB" id="FungiDB:HMPREF1120_07056"/>
<feature type="compositionally biased region" description="Basic and acidic residues" evidence="1">
    <location>
        <begin position="104"/>
        <end position="122"/>
    </location>
</feature>
<dbReference type="InParanoid" id="H6C5R1"/>
<protein>
    <submittedName>
        <fullName evidence="2">Uncharacterized protein</fullName>
    </submittedName>
</protein>
<feature type="compositionally biased region" description="Low complexity" evidence="1">
    <location>
        <begin position="160"/>
        <end position="173"/>
    </location>
</feature>
<dbReference type="RefSeq" id="XP_009159518.1">
    <property type="nucleotide sequence ID" value="XM_009161270.1"/>
</dbReference>
<reference evidence="2" key="1">
    <citation type="submission" date="2011-07" db="EMBL/GenBank/DDBJ databases">
        <title>The Genome Sequence of Exophiala (Wangiella) dermatitidis NIH/UT8656.</title>
        <authorList>
            <consortium name="The Broad Institute Genome Sequencing Platform"/>
            <person name="Cuomo C."/>
            <person name="Wang Z."/>
            <person name="Hunicke-Smith S."/>
            <person name="Szanislo P.J."/>
            <person name="Earl A."/>
            <person name="Young S.K."/>
            <person name="Zeng Q."/>
            <person name="Gargeya S."/>
            <person name="Fitzgerald M."/>
            <person name="Haas B."/>
            <person name="Abouelleil A."/>
            <person name="Alvarado L."/>
            <person name="Arachchi H.M."/>
            <person name="Berlin A."/>
            <person name="Brown A."/>
            <person name="Chapman S.B."/>
            <person name="Chen Z."/>
            <person name="Dunbar C."/>
            <person name="Freedman E."/>
            <person name="Gearin G."/>
            <person name="Gellesch M."/>
            <person name="Goldberg J."/>
            <person name="Griggs A."/>
            <person name="Gujja S."/>
            <person name="Heiman D."/>
            <person name="Howarth C."/>
            <person name="Larson L."/>
            <person name="Lui A."/>
            <person name="MacDonald P.J.P."/>
            <person name="Montmayeur A."/>
            <person name="Murphy C."/>
            <person name="Neiman D."/>
            <person name="Pearson M."/>
            <person name="Priest M."/>
            <person name="Roberts A."/>
            <person name="Saif S."/>
            <person name="Shea T."/>
            <person name="Shenoy N."/>
            <person name="Sisk P."/>
            <person name="Stolte C."/>
            <person name="Sykes S."/>
            <person name="Wortman J."/>
            <person name="Nusbaum C."/>
            <person name="Birren B."/>
        </authorList>
    </citation>
    <scope>NUCLEOTIDE SEQUENCE</scope>
    <source>
        <strain evidence="2">NIH/UT8656</strain>
    </source>
</reference>
<evidence type="ECO:0000256" key="1">
    <source>
        <dbReference type="SAM" id="MobiDB-lite"/>
    </source>
</evidence>
<dbReference type="HOGENOM" id="CLU_1120197_0_0_1"/>
<name>H6C5R1_EXODN</name>